<evidence type="ECO:0000259" key="2">
    <source>
        <dbReference type="Pfam" id="PF02350"/>
    </source>
</evidence>
<dbReference type="Pfam" id="PF02350">
    <property type="entry name" value="Epimerase_2"/>
    <property type="match status" value="1"/>
</dbReference>
<gene>
    <name evidence="3" type="ORF">FB467_1388</name>
</gene>
<dbReference type="EMBL" id="VFOP01000001">
    <property type="protein sequence ID" value="TQL50284.1"/>
    <property type="molecule type" value="Genomic_DNA"/>
</dbReference>
<dbReference type="PANTHER" id="PTHR43174:SF1">
    <property type="entry name" value="UDP-N-ACETYLGLUCOSAMINE 2-EPIMERASE"/>
    <property type="match status" value="1"/>
</dbReference>
<feature type="domain" description="UDP-N-acetylglucosamine 2-epimerase" evidence="2">
    <location>
        <begin position="26"/>
        <end position="353"/>
    </location>
</feature>
<dbReference type="InterPro" id="IPR003331">
    <property type="entry name" value="UDP_GlcNAc_Epimerase_2_dom"/>
</dbReference>
<dbReference type="SUPFAM" id="SSF53756">
    <property type="entry name" value="UDP-Glycosyltransferase/glycogen phosphorylase"/>
    <property type="match status" value="1"/>
</dbReference>
<reference evidence="3 4" key="1">
    <citation type="submission" date="2019-06" db="EMBL/GenBank/DDBJ databases">
        <title>Sequencing the genomes of 1000 actinobacteria strains.</title>
        <authorList>
            <person name="Klenk H.-P."/>
        </authorList>
    </citation>
    <scope>NUCLEOTIDE SEQUENCE [LARGE SCALE GENOMIC DNA]</scope>
    <source>
        <strain evidence="3 4">DSM 12335</strain>
    </source>
</reference>
<dbReference type="AlphaFoldDB" id="A0A542YQT8"/>
<name>A0A542YQT8_9MICO</name>
<sequence>MSLVVHVTGARPNFPKAAPVLEALADYDVEQLLVHTGQHYDDAMSDIFFRQLGIAKPDVNLGVGSGAHGAQTAKVMIALEELFTQRRPDLVVVYGDVNSTVAAALVAAKLGITFAHVEAGLRSFDLTMPEEINRMVTDRLSDLLLTTSTDAIAHLGNEGTDPDRIHFVGNPMIDTLLKHRDRFDAAGVREQLGLEGDYIVATLHRPGNVDDPADVRELVAAVHAVADQAQVVIPLHPRGRARLEEAGFLDHDGMRVIDPLGYLEFMGLVRGAAAVVTDSGGVQEETTILGVPCLTLRPNTERPVTITHGTNQLVTRQTLPDRVREVLAAGRLETWPTPPLWDGQAGPRIAAVLAGSVGAGRRAEA</sequence>
<evidence type="ECO:0000256" key="1">
    <source>
        <dbReference type="RuleBase" id="RU003513"/>
    </source>
</evidence>
<accession>A0A542YQT8</accession>
<dbReference type="RefSeq" id="WP_194288328.1">
    <property type="nucleotide sequence ID" value="NZ_BAAAIK010000004.1"/>
</dbReference>
<dbReference type="Gene3D" id="3.40.50.2000">
    <property type="entry name" value="Glycogen Phosphorylase B"/>
    <property type="match status" value="2"/>
</dbReference>
<dbReference type="CDD" id="cd03786">
    <property type="entry name" value="GTB_UDP-GlcNAc_2-Epimerase"/>
    <property type="match status" value="1"/>
</dbReference>
<keyword evidence="4" id="KW-1185">Reference proteome</keyword>
<protein>
    <submittedName>
        <fullName evidence="3">UDP-N-acetylglucosamine 2-epimerase (Non-hydrolysing)</fullName>
    </submittedName>
</protein>
<keyword evidence="1" id="KW-0413">Isomerase</keyword>
<organism evidence="3 4">
    <name type="scientific">Ornithinicoccus hortensis</name>
    <dbReference type="NCBI Taxonomy" id="82346"/>
    <lineage>
        <taxon>Bacteria</taxon>
        <taxon>Bacillati</taxon>
        <taxon>Actinomycetota</taxon>
        <taxon>Actinomycetes</taxon>
        <taxon>Micrococcales</taxon>
        <taxon>Intrasporangiaceae</taxon>
        <taxon>Ornithinicoccus</taxon>
    </lineage>
</organism>
<evidence type="ECO:0000313" key="4">
    <source>
        <dbReference type="Proteomes" id="UP000319516"/>
    </source>
</evidence>
<comment type="similarity">
    <text evidence="1">Belongs to the UDP-N-acetylglucosamine 2-epimerase family.</text>
</comment>
<dbReference type="PANTHER" id="PTHR43174">
    <property type="entry name" value="UDP-N-ACETYLGLUCOSAMINE 2-EPIMERASE"/>
    <property type="match status" value="1"/>
</dbReference>
<proteinExistence type="inferred from homology"/>
<dbReference type="InterPro" id="IPR029767">
    <property type="entry name" value="WecB-like"/>
</dbReference>
<dbReference type="Proteomes" id="UP000319516">
    <property type="component" value="Unassembled WGS sequence"/>
</dbReference>
<dbReference type="NCBIfam" id="TIGR00236">
    <property type="entry name" value="wecB"/>
    <property type="match status" value="1"/>
</dbReference>
<dbReference type="GO" id="GO:0016853">
    <property type="term" value="F:isomerase activity"/>
    <property type="evidence" value="ECO:0007669"/>
    <property type="project" value="UniProtKB-KW"/>
</dbReference>
<comment type="caution">
    <text evidence="3">The sequence shown here is derived from an EMBL/GenBank/DDBJ whole genome shotgun (WGS) entry which is preliminary data.</text>
</comment>
<evidence type="ECO:0000313" key="3">
    <source>
        <dbReference type="EMBL" id="TQL50284.1"/>
    </source>
</evidence>